<dbReference type="Gramene" id="C.cajan_15109.t">
    <property type="protein sequence ID" value="C.cajan_15109.t.cds1"/>
    <property type="gene ID" value="C.cajan_15109"/>
</dbReference>
<organism evidence="1 2">
    <name type="scientific">Cajanus cajan</name>
    <name type="common">Pigeon pea</name>
    <name type="synonym">Cajanus indicus</name>
    <dbReference type="NCBI Taxonomy" id="3821"/>
    <lineage>
        <taxon>Eukaryota</taxon>
        <taxon>Viridiplantae</taxon>
        <taxon>Streptophyta</taxon>
        <taxon>Embryophyta</taxon>
        <taxon>Tracheophyta</taxon>
        <taxon>Spermatophyta</taxon>
        <taxon>Magnoliopsida</taxon>
        <taxon>eudicotyledons</taxon>
        <taxon>Gunneridae</taxon>
        <taxon>Pentapetalae</taxon>
        <taxon>rosids</taxon>
        <taxon>fabids</taxon>
        <taxon>Fabales</taxon>
        <taxon>Fabaceae</taxon>
        <taxon>Papilionoideae</taxon>
        <taxon>50 kb inversion clade</taxon>
        <taxon>NPAAA clade</taxon>
        <taxon>indigoferoid/millettioid clade</taxon>
        <taxon>Phaseoleae</taxon>
        <taxon>Cajanus</taxon>
    </lineage>
</organism>
<gene>
    <name evidence="1" type="ORF">KK1_015547</name>
</gene>
<proteinExistence type="predicted"/>
<dbReference type="EMBL" id="CM003612">
    <property type="protein sequence ID" value="KYP60099.1"/>
    <property type="molecule type" value="Genomic_DNA"/>
</dbReference>
<protein>
    <submittedName>
        <fullName evidence="1">Uncharacterized protein</fullName>
    </submittedName>
</protein>
<sequence>MIAKFDLIMQDHVKRFQNCKIHYHLGHKNQNELNSLLAYSVRSSIIKIIKEAKYFLLIGPLM</sequence>
<keyword evidence="2" id="KW-1185">Reference proteome</keyword>
<name>A0A151SZ66_CAJCA</name>
<accession>A0A151SZ66</accession>
<reference evidence="1 2" key="1">
    <citation type="journal article" date="2012" name="Nat. Biotechnol.">
        <title>Draft genome sequence of pigeonpea (Cajanus cajan), an orphan legume crop of resource-poor farmers.</title>
        <authorList>
            <person name="Varshney R.K."/>
            <person name="Chen W."/>
            <person name="Li Y."/>
            <person name="Bharti A.K."/>
            <person name="Saxena R.K."/>
            <person name="Schlueter J.A."/>
            <person name="Donoghue M.T."/>
            <person name="Azam S."/>
            <person name="Fan G."/>
            <person name="Whaley A.M."/>
            <person name="Farmer A.D."/>
            <person name="Sheridan J."/>
            <person name="Iwata A."/>
            <person name="Tuteja R."/>
            <person name="Penmetsa R.V."/>
            <person name="Wu W."/>
            <person name="Upadhyaya H.D."/>
            <person name="Yang S.P."/>
            <person name="Shah T."/>
            <person name="Saxena K.B."/>
            <person name="Michael T."/>
            <person name="McCombie W.R."/>
            <person name="Yang B."/>
            <person name="Zhang G."/>
            <person name="Yang H."/>
            <person name="Wang J."/>
            <person name="Spillane C."/>
            <person name="Cook D.R."/>
            <person name="May G.D."/>
            <person name="Xu X."/>
            <person name="Jackson S.A."/>
        </authorList>
    </citation>
    <scope>NUCLEOTIDE SEQUENCE [LARGE SCALE GENOMIC DNA]</scope>
    <source>
        <strain evidence="2">cv. Asha</strain>
    </source>
</reference>
<dbReference type="Proteomes" id="UP000075243">
    <property type="component" value="Chromosome 10"/>
</dbReference>
<evidence type="ECO:0000313" key="1">
    <source>
        <dbReference type="EMBL" id="KYP60099.1"/>
    </source>
</evidence>
<dbReference type="AlphaFoldDB" id="A0A151SZ66"/>
<evidence type="ECO:0000313" key="2">
    <source>
        <dbReference type="Proteomes" id="UP000075243"/>
    </source>
</evidence>